<evidence type="ECO:0000313" key="2">
    <source>
        <dbReference type="EMBL" id="KAF1980898.1"/>
    </source>
</evidence>
<sequence>MFNSNAQLGRQAFGLSAFEPVEWTPPEQPGNALPPGITRPYVQQYDDRGRPINPASRAHARALREAQNDVLEALEIVERKPPSELSDQNSNPLTANPTWLDFLHGAEPETDPVPASSAERIVGFFLTKLTVFCLPVFAWPIQCLCTRLLTFHFPNLPLTALIATSGSNASLYSGVTSCLAIRICLSVAGCIPTLATYLVNRLIMANFRTANIRRQTSQMLPHLKSMLNAMVTLTTAPLLLHLVAQSIGLASPSQILPSKRAVLSLGLPFSLSRSGLRNDLAPFVLVFTWYGCRRLTRHHLHPILTWGILGPFSLKAPKKNRFDEKEFQRRNRSALHYRTSNIFGTALSCLGWQCFPEPFELFLRPDYHHRGIAPRSEDQNGHSQGSTTHISDNSAAPGGDTTDVSRASASHSHPSQAHPGGGDTSEPEHTSSLSQRLSSANNRKVQYLSERRFGEFSGMMPRILRSMVYNMCEHIILLPAEVLMARWIVSRMTSSSNGWPSAPARLLGPQLGVPALLGITSLGLGTASRIAEQILLVNVCGFAAQSALWLGQYGVLVVGMGRRYMGWAG</sequence>
<keyword evidence="3" id="KW-1185">Reference proteome</keyword>
<feature type="compositionally biased region" description="Polar residues" evidence="1">
    <location>
        <begin position="430"/>
        <end position="442"/>
    </location>
</feature>
<accession>A0A6G1GJJ6</accession>
<feature type="compositionally biased region" description="Low complexity" evidence="1">
    <location>
        <begin position="407"/>
        <end position="418"/>
    </location>
</feature>
<gene>
    <name evidence="2" type="ORF">K402DRAFT_399044</name>
</gene>
<feature type="region of interest" description="Disordered" evidence="1">
    <location>
        <begin position="372"/>
        <end position="442"/>
    </location>
</feature>
<dbReference type="Proteomes" id="UP000800041">
    <property type="component" value="Unassembled WGS sequence"/>
</dbReference>
<feature type="compositionally biased region" description="Polar residues" evidence="1">
    <location>
        <begin position="381"/>
        <end position="394"/>
    </location>
</feature>
<dbReference type="EMBL" id="ML977215">
    <property type="protein sequence ID" value="KAF1980898.1"/>
    <property type="molecule type" value="Genomic_DNA"/>
</dbReference>
<feature type="region of interest" description="Disordered" evidence="1">
    <location>
        <begin position="21"/>
        <end position="46"/>
    </location>
</feature>
<organism evidence="2 3">
    <name type="scientific">Aulographum hederae CBS 113979</name>
    <dbReference type="NCBI Taxonomy" id="1176131"/>
    <lineage>
        <taxon>Eukaryota</taxon>
        <taxon>Fungi</taxon>
        <taxon>Dikarya</taxon>
        <taxon>Ascomycota</taxon>
        <taxon>Pezizomycotina</taxon>
        <taxon>Dothideomycetes</taxon>
        <taxon>Pleosporomycetidae</taxon>
        <taxon>Aulographales</taxon>
        <taxon>Aulographaceae</taxon>
    </lineage>
</organism>
<protein>
    <submittedName>
        <fullName evidence="2">Uncharacterized protein</fullName>
    </submittedName>
</protein>
<reference evidence="2" key="1">
    <citation type="journal article" date="2020" name="Stud. Mycol.">
        <title>101 Dothideomycetes genomes: a test case for predicting lifestyles and emergence of pathogens.</title>
        <authorList>
            <person name="Haridas S."/>
            <person name="Albert R."/>
            <person name="Binder M."/>
            <person name="Bloem J."/>
            <person name="Labutti K."/>
            <person name="Salamov A."/>
            <person name="Andreopoulos B."/>
            <person name="Baker S."/>
            <person name="Barry K."/>
            <person name="Bills G."/>
            <person name="Bluhm B."/>
            <person name="Cannon C."/>
            <person name="Castanera R."/>
            <person name="Culley D."/>
            <person name="Daum C."/>
            <person name="Ezra D."/>
            <person name="Gonzalez J."/>
            <person name="Henrissat B."/>
            <person name="Kuo A."/>
            <person name="Liang C."/>
            <person name="Lipzen A."/>
            <person name="Lutzoni F."/>
            <person name="Magnuson J."/>
            <person name="Mondo S."/>
            <person name="Nolan M."/>
            <person name="Ohm R."/>
            <person name="Pangilinan J."/>
            <person name="Park H.-J."/>
            <person name="Ramirez L."/>
            <person name="Alfaro M."/>
            <person name="Sun H."/>
            <person name="Tritt A."/>
            <person name="Yoshinaga Y."/>
            <person name="Zwiers L.-H."/>
            <person name="Turgeon B."/>
            <person name="Goodwin S."/>
            <person name="Spatafora J."/>
            <person name="Crous P."/>
            <person name="Grigoriev I."/>
        </authorList>
    </citation>
    <scope>NUCLEOTIDE SEQUENCE</scope>
    <source>
        <strain evidence="2">CBS 113979</strain>
    </source>
</reference>
<evidence type="ECO:0000313" key="3">
    <source>
        <dbReference type="Proteomes" id="UP000800041"/>
    </source>
</evidence>
<dbReference type="AlphaFoldDB" id="A0A6G1GJJ6"/>
<evidence type="ECO:0000256" key="1">
    <source>
        <dbReference type="SAM" id="MobiDB-lite"/>
    </source>
</evidence>
<proteinExistence type="predicted"/>
<dbReference type="OrthoDB" id="5383784at2759"/>
<name>A0A6G1GJJ6_9PEZI</name>